<feature type="compositionally biased region" description="Basic and acidic residues" evidence="1">
    <location>
        <begin position="66"/>
        <end position="84"/>
    </location>
</feature>
<dbReference type="InterPro" id="IPR036063">
    <property type="entry name" value="Smr_dom_sf"/>
</dbReference>
<proteinExistence type="predicted"/>
<evidence type="ECO:0000256" key="1">
    <source>
        <dbReference type="SAM" id="MobiDB-lite"/>
    </source>
</evidence>
<reference evidence="3 4" key="1">
    <citation type="submission" date="2017-03" db="EMBL/GenBank/DDBJ databases">
        <title>Genomes of endolithic fungi from Antarctica.</title>
        <authorList>
            <person name="Coleine C."/>
            <person name="Masonjones S."/>
            <person name="Stajich J.E."/>
        </authorList>
    </citation>
    <scope>NUCLEOTIDE SEQUENCE [LARGE SCALE GENOMIC DNA]</scope>
    <source>
        <strain evidence="3 4">CCFEE 6315</strain>
    </source>
</reference>
<organism evidence="3 4">
    <name type="scientific">Salinomyces thailandicus</name>
    <dbReference type="NCBI Taxonomy" id="706561"/>
    <lineage>
        <taxon>Eukaryota</taxon>
        <taxon>Fungi</taxon>
        <taxon>Dikarya</taxon>
        <taxon>Ascomycota</taxon>
        <taxon>Pezizomycotina</taxon>
        <taxon>Dothideomycetes</taxon>
        <taxon>Dothideomycetidae</taxon>
        <taxon>Mycosphaerellales</taxon>
        <taxon>Teratosphaeriaceae</taxon>
        <taxon>Salinomyces</taxon>
    </lineage>
</organism>
<feature type="compositionally biased region" description="Basic residues" evidence="1">
    <location>
        <begin position="197"/>
        <end position="210"/>
    </location>
</feature>
<sequence length="546" mass="58353">MGDAFATLEAEYCPPLDPALLSAIVSDYDLEDEESLQAAREILGQLRESAVLEEAAGEFDPSGLGGEREVGQEGQRAESCPERGSEETLRTDLRGFEDGFAALGLGLGDEEEGSIGDPEELESLDEETKVRLLRDLFGDRVSKYSVQHTLRKCNGKWQASMEELLNQVYFEEAEDSEGGAKFAAKGVEAFSEDNTVRRGRKGKRKGKRRRGLGEREFASLPSSPLETSPAPVANRWETAAGEIDFVASRTRIASATVASVYYEKGASVPQTIGALLKASMEESKALVTDDAEVATAARELGYDFPGLASEYLATIIRLTHPSTVAAHELAQALTTKPSRHETSGGIQILPRYAPPSLDDEVAWDTVTRPSRAVRPPSVNDEAPSASAQATAYASARQTAYAQASAAHRKAKSDRLMSGAAAYYSQVGRDAAVLSSRATAASADALAASQCSATQLDLHGIDVVNGVRIARERVRAWWKSVGERVGEGRGGAEELRAGGFGVVVGRGRHSEGGKGKLGPAVGKALREDGWRVENTGAVLVVWGKARR</sequence>
<dbReference type="PANTHER" id="PTHR46535">
    <property type="entry name" value="NEDD4-BINDING PROTEIN 2"/>
    <property type="match status" value="1"/>
</dbReference>
<feature type="domain" description="Smr" evidence="2">
    <location>
        <begin position="455"/>
        <end position="543"/>
    </location>
</feature>
<dbReference type="GO" id="GO:0005634">
    <property type="term" value="C:nucleus"/>
    <property type="evidence" value="ECO:0007669"/>
    <property type="project" value="TreeGrafter"/>
</dbReference>
<dbReference type="PROSITE" id="PS50828">
    <property type="entry name" value="SMR"/>
    <property type="match status" value="1"/>
</dbReference>
<protein>
    <recommendedName>
        <fullName evidence="2">Smr domain-containing protein</fullName>
    </recommendedName>
</protein>
<gene>
    <name evidence="3" type="ORF">B0A50_08786</name>
</gene>
<dbReference type="EMBL" id="NAJL01000107">
    <property type="protein sequence ID" value="TKA21704.1"/>
    <property type="molecule type" value="Genomic_DNA"/>
</dbReference>
<dbReference type="Proteomes" id="UP000308549">
    <property type="component" value="Unassembled WGS sequence"/>
</dbReference>
<dbReference type="SUPFAM" id="SSF160443">
    <property type="entry name" value="SMR domain-like"/>
    <property type="match status" value="1"/>
</dbReference>
<dbReference type="AlphaFoldDB" id="A0A4U0TIW4"/>
<dbReference type="InterPro" id="IPR052772">
    <property type="entry name" value="Endo/PolyKinase_Domain-Protein"/>
</dbReference>
<feature type="region of interest" description="Disordered" evidence="1">
    <location>
        <begin position="55"/>
        <end position="84"/>
    </location>
</feature>
<accession>A0A4U0TIW4</accession>
<dbReference type="InterPro" id="IPR058864">
    <property type="entry name" value="UBA_10"/>
</dbReference>
<dbReference type="Pfam" id="PF26286">
    <property type="entry name" value="UBA_10"/>
    <property type="match status" value="1"/>
</dbReference>
<dbReference type="OrthoDB" id="443981at2759"/>
<dbReference type="PANTHER" id="PTHR46535:SF1">
    <property type="entry name" value="NEDD4-BINDING PROTEIN 2"/>
    <property type="match status" value="1"/>
</dbReference>
<feature type="region of interest" description="Disordered" evidence="1">
    <location>
        <begin position="369"/>
        <end position="388"/>
    </location>
</feature>
<feature type="region of interest" description="Disordered" evidence="1">
    <location>
        <begin position="193"/>
        <end position="232"/>
    </location>
</feature>
<evidence type="ECO:0000313" key="3">
    <source>
        <dbReference type="EMBL" id="TKA21704.1"/>
    </source>
</evidence>
<comment type="caution">
    <text evidence="3">The sequence shown here is derived from an EMBL/GenBank/DDBJ whole genome shotgun (WGS) entry which is preliminary data.</text>
</comment>
<evidence type="ECO:0000259" key="2">
    <source>
        <dbReference type="PROSITE" id="PS50828"/>
    </source>
</evidence>
<keyword evidence="4" id="KW-1185">Reference proteome</keyword>
<name>A0A4U0TIW4_9PEZI</name>
<dbReference type="InterPro" id="IPR002625">
    <property type="entry name" value="Smr_dom"/>
</dbReference>
<dbReference type="GO" id="GO:0004519">
    <property type="term" value="F:endonuclease activity"/>
    <property type="evidence" value="ECO:0007669"/>
    <property type="project" value="TreeGrafter"/>
</dbReference>
<dbReference type="Gene3D" id="3.30.1370.110">
    <property type="match status" value="1"/>
</dbReference>
<evidence type="ECO:0000313" key="4">
    <source>
        <dbReference type="Proteomes" id="UP000308549"/>
    </source>
</evidence>